<proteinExistence type="predicted"/>
<keyword evidence="2" id="KW-1185">Reference proteome</keyword>
<dbReference type="EMBL" id="JOTN01000002">
    <property type="protein sequence ID" value="KEK21070.1"/>
    <property type="molecule type" value="Genomic_DNA"/>
</dbReference>
<organism evidence="1 2">
    <name type="scientific">Bacillus manliponensis</name>
    <dbReference type="NCBI Taxonomy" id="574376"/>
    <lineage>
        <taxon>Bacteria</taxon>
        <taxon>Bacillati</taxon>
        <taxon>Bacillota</taxon>
        <taxon>Bacilli</taxon>
        <taxon>Bacillales</taxon>
        <taxon>Bacillaceae</taxon>
        <taxon>Bacillus</taxon>
        <taxon>Bacillus cereus group</taxon>
    </lineage>
</organism>
<evidence type="ECO:0000313" key="1">
    <source>
        <dbReference type="EMBL" id="KEK21070.1"/>
    </source>
</evidence>
<reference evidence="1 2" key="1">
    <citation type="submission" date="2014-06" db="EMBL/GenBank/DDBJ databases">
        <title>Draft genome sequence of Bacillus manliponensis JCM 15802 (MCCC 1A00708).</title>
        <authorList>
            <person name="Lai Q."/>
            <person name="Liu Y."/>
            <person name="Shao Z."/>
        </authorList>
    </citation>
    <scope>NUCLEOTIDE SEQUENCE [LARGE SCALE GENOMIC DNA]</scope>
    <source>
        <strain evidence="1 2">JCM 15802</strain>
    </source>
</reference>
<evidence type="ECO:0000313" key="2">
    <source>
        <dbReference type="Proteomes" id="UP000027822"/>
    </source>
</evidence>
<name>A0A073K3L3_9BACI</name>
<accession>A0A073K3L3</accession>
<protein>
    <submittedName>
        <fullName evidence="1">Uncharacterized protein</fullName>
    </submittedName>
</protein>
<dbReference type="AlphaFoldDB" id="A0A073K3L3"/>
<gene>
    <name evidence="1" type="ORF">BAMA_09780</name>
</gene>
<sequence>MCSSGQGLFLARVKLQQMDEVSTFAISIPLFAGCKSPICSTNTQWGVKKTPTELSFTLYTWQLLWW</sequence>
<comment type="caution">
    <text evidence="1">The sequence shown here is derived from an EMBL/GenBank/DDBJ whole genome shotgun (WGS) entry which is preliminary data.</text>
</comment>
<dbReference type="Proteomes" id="UP000027822">
    <property type="component" value="Unassembled WGS sequence"/>
</dbReference>